<dbReference type="PROSITE" id="PS50222">
    <property type="entry name" value="EF_HAND_2"/>
    <property type="match status" value="1"/>
</dbReference>
<comment type="similarity">
    <text evidence="3">Belongs to the HFCD (homooligomeric flavin containing Cys decarboxylase) superfamily.</text>
</comment>
<dbReference type="EMBL" id="JAAECE010000002">
    <property type="protein sequence ID" value="KAF1804822.1"/>
    <property type="molecule type" value="Genomic_DNA"/>
</dbReference>
<dbReference type="FunFam" id="3.40.50.1950:FF:000004">
    <property type="entry name" value="Phosphopantothenoylcysteine decarboxylase"/>
    <property type="match status" value="1"/>
</dbReference>
<evidence type="ECO:0000256" key="5">
    <source>
        <dbReference type="SAM" id="MobiDB-lite"/>
    </source>
</evidence>
<dbReference type="InterPro" id="IPR003382">
    <property type="entry name" value="Flavoprotein"/>
</dbReference>
<dbReference type="Pfam" id="PF12763">
    <property type="entry name" value="EH"/>
    <property type="match status" value="1"/>
</dbReference>
<dbReference type="PANTHER" id="PTHR14359:SF6">
    <property type="entry name" value="PHOSPHOPANTOTHENOYLCYSTEINE DECARBOXYLASE"/>
    <property type="match status" value="1"/>
</dbReference>
<dbReference type="GO" id="GO:0004633">
    <property type="term" value="F:phosphopantothenoylcysteine decarboxylase activity"/>
    <property type="evidence" value="ECO:0007669"/>
    <property type="project" value="TreeGrafter"/>
</dbReference>
<feature type="compositionally biased region" description="Low complexity" evidence="5">
    <location>
        <begin position="644"/>
        <end position="654"/>
    </location>
</feature>
<evidence type="ECO:0000256" key="2">
    <source>
        <dbReference type="ARBA" id="ARBA00022993"/>
    </source>
</evidence>
<feature type="compositionally biased region" description="Low complexity" evidence="5">
    <location>
        <begin position="474"/>
        <end position="486"/>
    </location>
</feature>
<organism evidence="8 9">
    <name type="scientific">Mucor circinelloides f. lusitanicus</name>
    <name type="common">Mucor racemosus var. lusitanicus</name>
    <dbReference type="NCBI Taxonomy" id="29924"/>
    <lineage>
        <taxon>Eukaryota</taxon>
        <taxon>Fungi</taxon>
        <taxon>Fungi incertae sedis</taxon>
        <taxon>Mucoromycota</taxon>
        <taxon>Mucoromycotina</taxon>
        <taxon>Mucoromycetes</taxon>
        <taxon>Mucorales</taxon>
        <taxon>Mucorineae</taxon>
        <taxon>Mucoraceae</taxon>
        <taxon>Mucor</taxon>
    </lineage>
</organism>
<feature type="compositionally biased region" description="Low complexity" evidence="5">
    <location>
        <begin position="284"/>
        <end position="293"/>
    </location>
</feature>
<dbReference type="InterPro" id="IPR001452">
    <property type="entry name" value="SH3_domain"/>
</dbReference>
<evidence type="ECO:0000259" key="7">
    <source>
        <dbReference type="PROSITE" id="PS50222"/>
    </source>
</evidence>
<feature type="compositionally biased region" description="Polar residues" evidence="5">
    <location>
        <begin position="326"/>
        <end position="335"/>
    </location>
</feature>
<dbReference type="SMART" id="SM00027">
    <property type="entry name" value="EH"/>
    <property type="match status" value="1"/>
</dbReference>
<feature type="compositionally biased region" description="Basic and acidic residues" evidence="5">
    <location>
        <begin position="369"/>
        <end position="379"/>
    </location>
</feature>
<dbReference type="AlphaFoldDB" id="A0A8H4BM10"/>
<feature type="compositionally biased region" description="Low complexity" evidence="5">
    <location>
        <begin position="502"/>
        <end position="521"/>
    </location>
</feature>
<feature type="compositionally biased region" description="Low complexity" evidence="5">
    <location>
        <begin position="551"/>
        <end position="571"/>
    </location>
</feature>
<keyword evidence="2" id="KW-0173">Coenzyme A biosynthesis</keyword>
<sequence length="880" mass="94650">MTNILIGATGSIAAIKIPLLVDFFQKHANINVKVVLTESAHFFVKDMEIHCPVYREQDEWNEWKKISDPILHIELRNWADIMVIAPLDANTLGKLANGLCDNLLTCVLRAWDVSKPVVACPAMNTSMWHHPFTAKHLQVLESVLDYKIIQPISKKLACGDTGIGAMAESQYISDYVLEMIDGKVLAGLTVEDKSMKAVFDCSADEPGELSFKEGDILVDVEESGEEGWYMGRIQHTSEKGLFPYNYVEELLPAQKKEESPLSKFPPLDAFEAAMSPSAGKASLKPSTTATATPISPPPIIAAKPKLASTAPSSSNVGLGIRVYGSNNNNKSSTFEKPQLKPIGSIKSMESTTSPTRSRSYSTSAVLNSSEKEPMPAEKTLRPSQVLNGKGTKSALELALSKGSPTKLPPSSVKANAFSTSLGNNSTGGIALPGMSSIKLHNTPHDAVEEDEDGFQMVKPSQLRSRQPPIRPIVSQSSSFASTSTPSWKKTPDSSKAFTNVRTASPSSLSSTSSSPRPTSGSKLDAASRTSTPMPRLPSRPVSTASRRSRNSRNSSTSLKSSSSSTTSSKTTPTVPHANLPPVRETGEKSNSAPPVLKPKPQLAQPNLPPRPKLRSTSNPPPPIQPKPAMSSIEILLSKNNKNEAAVSATPSKSTTPPPRNPATKPSMPSTGKKPINLSSRPSLDSWQSVDNAKAASQDVNIKPSALLKNNRARSATNPVSSSTTPEWMSGLHKQAKPTPTTKPAPVSYERPASPIAHPVSRSPAPVAAAVIEPATAASTVTNTKKNPPPPPPSRPPKSQNNSNGKQRYEVLFDTIHDDGYVDGETAHFVWLKSKLSNEDLARIWRECDPDHKGLLDKHAFIDGMSKIDELLSLKQQQQAV</sequence>
<dbReference type="InterPro" id="IPR002048">
    <property type="entry name" value="EF_hand_dom"/>
</dbReference>
<dbReference type="GO" id="GO:0005509">
    <property type="term" value="F:calcium ion binding"/>
    <property type="evidence" value="ECO:0007669"/>
    <property type="project" value="InterPro"/>
</dbReference>
<feature type="compositionally biased region" description="Polar residues" evidence="5">
    <location>
        <begin position="712"/>
        <end position="726"/>
    </location>
</feature>
<dbReference type="SUPFAM" id="SSF47473">
    <property type="entry name" value="EF-hand"/>
    <property type="match status" value="1"/>
</dbReference>
<feature type="compositionally biased region" description="Low complexity" evidence="5">
    <location>
        <begin position="756"/>
        <end position="777"/>
    </location>
</feature>
<feature type="domain" description="EF-hand" evidence="7">
    <location>
        <begin position="835"/>
        <end position="870"/>
    </location>
</feature>
<dbReference type="Pfam" id="PF00018">
    <property type="entry name" value="SH3_1"/>
    <property type="match status" value="1"/>
</dbReference>
<protein>
    <recommendedName>
        <fullName evidence="10">SH3 domain-containing protein</fullName>
    </recommendedName>
</protein>
<dbReference type="InterPro" id="IPR036028">
    <property type="entry name" value="SH3-like_dom_sf"/>
</dbReference>
<dbReference type="SUPFAM" id="SSF52507">
    <property type="entry name" value="Homo-oligomeric flavin-containing Cys decarboxylases, HFCD"/>
    <property type="match status" value="1"/>
</dbReference>
<name>A0A8H4BM10_MUCCL</name>
<keyword evidence="1 4" id="KW-0728">SH3 domain</keyword>
<feature type="compositionally biased region" description="Low complexity" evidence="5">
    <location>
        <begin position="350"/>
        <end position="363"/>
    </location>
</feature>
<dbReference type="InterPro" id="IPR036551">
    <property type="entry name" value="Flavin_trans-like"/>
</dbReference>
<evidence type="ECO:0000259" key="6">
    <source>
        <dbReference type="PROSITE" id="PS50002"/>
    </source>
</evidence>
<accession>A0A8H4BM10</accession>
<dbReference type="SUPFAM" id="SSF50044">
    <property type="entry name" value="SH3-domain"/>
    <property type="match status" value="1"/>
</dbReference>
<evidence type="ECO:0008006" key="10">
    <source>
        <dbReference type="Google" id="ProtNLM"/>
    </source>
</evidence>
<comment type="caution">
    <text evidence="8">The sequence shown here is derived from an EMBL/GenBank/DDBJ whole genome shotgun (WGS) entry which is preliminary data.</text>
</comment>
<dbReference type="InterPro" id="IPR011992">
    <property type="entry name" value="EF-hand-dom_pair"/>
</dbReference>
<dbReference type="GO" id="GO:0071513">
    <property type="term" value="C:phosphopantothenoylcysteine decarboxylase complex"/>
    <property type="evidence" value="ECO:0007669"/>
    <property type="project" value="TreeGrafter"/>
</dbReference>
<feature type="compositionally biased region" description="Pro residues" evidence="5">
    <location>
        <begin position="786"/>
        <end position="795"/>
    </location>
</feature>
<dbReference type="PRINTS" id="PR00452">
    <property type="entry name" value="SH3DOMAIN"/>
</dbReference>
<feature type="domain" description="SH3" evidence="6">
    <location>
        <begin position="190"/>
        <end position="252"/>
    </location>
</feature>
<dbReference type="GO" id="GO:0010181">
    <property type="term" value="F:FMN binding"/>
    <property type="evidence" value="ECO:0007669"/>
    <property type="project" value="TreeGrafter"/>
</dbReference>
<dbReference type="InterPro" id="IPR000261">
    <property type="entry name" value="EH_dom"/>
</dbReference>
<feature type="compositionally biased region" description="Polar residues" evidence="5">
    <location>
        <begin position="676"/>
        <end position="690"/>
    </location>
</feature>
<feature type="region of interest" description="Disordered" evidence="5">
    <location>
        <begin position="434"/>
        <end position="804"/>
    </location>
</feature>
<dbReference type="Pfam" id="PF02441">
    <property type="entry name" value="Flavoprotein"/>
    <property type="match status" value="1"/>
</dbReference>
<evidence type="ECO:0000313" key="8">
    <source>
        <dbReference type="EMBL" id="KAF1804822.1"/>
    </source>
</evidence>
<reference evidence="8 9" key="1">
    <citation type="submission" date="2019-09" db="EMBL/GenBank/DDBJ databases">
        <authorList>
            <consortium name="DOE Joint Genome Institute"/>
            <person name="Mondo S.J."/>
            <person name="Navarro-Mendoza M.I."/>
            <person name="Perez-Arques C."/>
            <person name="Panchal S."/>
            <person name="Nicolas F.E."/>
            <person name="Ganguly P."/>
            <person name="Pangilinan J."/>
            <person name="Grigoriev I."/>
            <person name="Heitman J."/>
            <person name="Sanya K."/>
            <person name="Garre V."/>
        </authorList>
    </citation>
    <scope>NUCLEOTIDE SEQUENCE [LARGE SCALE GENOMIC DNA]</scope>
    <source>
        <strain evidence="8 9">MU402</strain>
    </source>
</reference>
<dbReference type="Proteomes" id="UP000469890">
    <property type="component" value="Unassembled WGS sequence"/>
</dbReference>
<feature type="region of interest" description="Disordered" evidence="5">
    <location>
        <begin position="326"/>
        <end position="379"/>
    </location>
</feature>
<feature type="region of interest" description="Disordered" evidence="5">
    <location>
        <begin position="275"/>
        <end position="297"/>
    </location>
</feature>
<dbReference type="Gene3D" id="3.40.50.1950">
    <property type="entry name" value="Flavin prenyltransferase-like"/>
    <property type="match status" value="1"/>
</dbReference>
<dbReference type="SMART" id="SM00326">
    <property type="entry name" value="SH3"/>
    <property type="match status" value="1"/>
</dbReference>
<evidence type="ECO:0000256" key="3">
    <source>
        <dbReference type="ARBA" id="ARBA00038350"/>
    </source>
</evidence>
<dbReference type="GO" id="GO:0015937">
    <property type="term" value="P:coenzyme A biosynthetic process"/>
    <property type="evidence" value="ECO:0007669"/>
    <property type="project" value="UniProtKB-KW"/>
</dbReference>
<dbReference type="Gene3D" id="2.30.30.40">
    <property type="entry name" value="SH3 Domains"/>
    <property type="match status" value="1"/>
</dbReference>
<evidence type="ECO:0000313" key="9">
    <source>
        <dbReference type="Proteomes" id="UP000469890"/>
    </source>
</evidence>
<proteinExistence type="inferred from homology"/>
<dbReference type="Gene3D" id="1.10.238.10">
    <property type="entry name" value="EF-hand"/>
    <property type="match status" value="1"/>
</dbReference>
<evidence type="ECO:0000256" key="4">
    <source>
        <dbReference type="PROSITE-ProRule" id="PRU00192"/>
    </source>
</evidence>
<dbReference type="PANTHER" id="PTHR14359">
    <property type="entry name" value="HOMO-OLIGOMERIC FLAVIN CONTAINING CYS DECARBOXYLASE FAMILY"/>
    <property type="match status" value="1"/>
</dbReference>
<evidence type="ECO:0000256" key="1">
    <source>
        <dbReference type="ARBA" id="ARBA00022443"/>
    </source>
</evidence>
<dbReference type="PROSITE" id="PS50002">
    <property type="entry name" value="SH3"/>
    <property type="match status" value="1"/>
</dbReference>
<gene>
    <name evidence="8" type="ORF">FB192DRAFT_1339505</name>
</gene>
<dbReference type="CDD" id="cd00052">
    <property type="entry name" value="EH"/>
    <property type="match status" value="1"/>
</dbReference>
<feature type="compositionally biased region" description="Low complexity" evidence="5">
    <location>
        <begin position="736"/>
        <end position="745"/>
    </location>
</feature>